<dbReference type="STRING" id="1121955.SAMN02745146_3739"/>
<dbReference type="InterPro" id="IPR029016">
    <property type="entry name" value="GAF-like_dom_sf"/>
</dbReference>
<dbReference type="InterPro" id="IPR007492">
    <property type="entry name" value="LytTR_DNA-bd_dom"/>
</dbReference>
<evidence type="ECO:0000256" key="1">
    <source>
        <dbReference type="SAM" id="MobiDB-lite"/>
    </source>
</evidence>
<organism evidence="3 4">
    <name type="scientific">Hymenobacter daecheongensis DSM 21074</name>
    <dbReference type="NCBI Taxonomy" id="1121955"/>
    <lineage>
        <taxon>Bacteria</taxon>
        <taxon>Pseudomonadati</taxon>
        <taxon>Bacteroidota</taxon>
        <taxon>Cytophagia</taxon>
        <taxon>Cytophagales</taxon>
        <taxon>Hymenobacteraceae</taxon>
        <taxon>Hymenobacter</taxon>
    </lineage>
</organism>
<keyword evidence="4" id="KW-1185">Reference proteome</keyword>
<evidence type="ECO:0000313" key="3">
    <source>
        <dbReference type="EMBL" id="SHJ69827.1"/>
    </source>
</evidence>
<keyword evidence="3" id="KW-0238">DNA-binding</keyword>
<feature type="domain" description="HTH LytTR-type" evidence="2">
    <location>
        <begin position="211"/>
        <end position="284"/>
    </location>
</feature>
<dbReference type="AlphaFoldDB" id="A0A1M6LF73"/>
<dbReference type="Gene3D" id="3.30.450.40">
    <property type="match status" value="1"/>
</dbReference>
<name>A0A1M6LF73_9BACT</name>
<dbReference type="GO" id="GO:0003677">
    <property type="term" value="F:DNA binding"/>
    <property type="evidence" value="ECO:0007669"/>
    <property type="project" value="UniProtKB-KW"/>
</dbReference>
<dbReference type="PANTHER" id="PTHR43102:SF2">
    <property type="entry name" value="GAF DOMAIN-CONTAINING PROTEIN"/>
    <property type="match status" value="1"/>
</dbReference>
<dbReference type="EMBL" id="FQYN01000009">
    <property type="protein sequence ID" value="SHJ69827.1"/>
    <property type="molecule type" value="Genomic_DNA"/>
</dbReference>
<dbReference type="OrthoDB" id="9811889at2"/>
<gene>
    <name evidence="3" type="ORF">SAMN02745146_3739</name>
</gene>
<dbReference type="SUPFAM" id="SSF55781">
    <property type="entry name" value="GAF domain-like"/>
    <property type="match status" value="1"/>
</dbReference>
<protein>
    <submittedName>
        <fullName evidence="3">DNA-binding response regulator, LytR/AlgR family</fullName>
    </submittedName>
</protein>
<dbReference type="PANTHER" id="PTHR43102">
    <property type="entry name" value="SLR1143 PROTEIN"/>
    <property type="match status" value="1"/>
</dbReference>
<dbReference type="Pfam" id="PF04397">
    <property type="entry name" value="LytTR"/>
    <property type="match status" value="1"/>
</dbReference>
<feature type="region of interest" description="Disordered" evidence="1">
    <location>
        <begin position="1"/>
        <end position="21"/>
    </location>
</feature>
<reference evidence="3 4" key="1">
    <citation type="submission" date="2016-11" db="EMBL/GenBank/DDBJ databases">
        <authorList>
            <person name="Jaros S."/>
            <person name="Januszkiewicz K."/>
            <person name="Wedrychowicz H."/>
        </authorList>
    </citation>
    <scope>NUCLEOTIDE SEQUENCE [LARGE SCALE GENOMIC DNA]</scope>
    <source>
        <strain evidence="3 4">DSM 21074</strain>
    </source>
</reference>
<dbReference type="Gene3D" id="2.40.50.1020">
    <property type="entry name" value="LytTr DNA-binding domain"/>
    <property type="match status" value="1"/>
</dbReference>
<sequence>MPTKTRQSAIHHPVRDTSPQSDDEFARLEAVRSYHILDTPPEDVFDDLVELAAFICGTPISMVSIIDADRQWYKASVGTGDVRSMPRHVSFCHYGMMSEDIMEIEDLSKDAFFRHNPFVANDPQIRFYAGVPLVTPEGFAIGTICAIDTVPHRLTEGQRKALRILAREVVAHLELRRARLLLEQEKVKLEGLLRMANETAESLYSVSHNEIFVKQDHKLVRVNTADIRYVEALGDYVNIYASQERYTVYTTMKDLESKLPRRDFARVHRKYIVRLDRIAAIETDIAMVDNGRTREPASNLTAIPIGNSYKATLLSRLNLV</sequence>
<dbReference type="Pfam" id="PF01590">
    <property type="entry name" value="GAF"/>
    <property type="match status" value="1"/>
</dbReference>
<dbReference type="InterPro" id="IPR003018">
    <property type="entry name" value="GAF"/>
</dbReference>
<dbReference type="PROSITE" id="PS50930">
    <property type="entry name" value="HTH_LYTTR"/>
    <property type="match status" value="1"/>
</dbReference>
<evidence type="ECO:0000313" key="4">
    <source>
        <dbReference type="Proteomes" id="UP000184418"/>
    </source>
</evidence>
<proteinExistence type="predicted"/>
<accession>A0A1M6LF73</accession>
<dbReference type="Proteomes" id="UP000184418">
    <property type="component" value="Unassembled WGS sequence"/>
</dbReference>
<dbReference type="SMART" id="SM00850">
    <property type="entry name" value="LytTR"/>
    <property type="match status" value="1"/>
</dbReference>
<evidence type="ECO:0000259" key="2">
    <source>
        <dbReference type="PROSITE" id="PS50930"/>
    </source>
</evidence>
<dbReference type="RefSeq" id="WP_073112016.1">
    <property type="nucleotide sequence ID" value="NZ_FQYN01000009.1"/>
</dbReference>
<dbReference type="SMART" id="SM00065">
    <property type="entry name" value="GAF"/>
    <property type="match status" value="1"/>
</dbReference>